<keyword evidence="7 10" id="KW-0067">ATP-binding</keyword>
<dbReference type="Gene3D" id="3.30.70.890">
    <property type="entry name" value="GHMP kinase, C-terminal domain"/>
    <property type="match status" value="1"/>
</dbReference>
<comment type="similarity">
    <text evidence="1 10">Belongs to the GHMP kinase family. IspE subfamily.</text>
</comment>
<evidence type="ECO:0000256" key="2">
    <source>
        <dbReference type="ARBA" id="ARBA00012052"/>
    </source>
</evidence>
<evidence type="ECO:0000256" key="9">
    <source>
        <dbReference type="ARBA" id="ARBA00032554"/>
    </source>
</evidence>
<comment type="caution">
    <text evidence="13">The sequence shown here is derived from an EMBL/GenBank/DDBJ whole genome shotgun (WGS) entry which is preliminary data.</text>
</comment>
<feature type="domain" description="GHMP kinase N-terminal" evidence="11">
    <location>
        <begin position="69"/>
        <end position="146"/>
    </location>
</feature>
<keyword evidence="14" id="KW-1185">Reference proteome</keyword>
<evidence type="ECO:0000259" key="11">
    <source>
        <dbReference type="Pfam" id="PF00288"/>
    </source>
</evidence>
<dbReference type="PANTHER" id="PTHR43527:SF2">
    <property type="entry name" value="4-DIPHOSPHOCYTIDYL-2-C-METHYL-D-ERYTHRITOL KINASE, CHLOROPLASTIC"/>
    <property type="match status" value="1"/>
</dbReference>
<dbReference type="PIRSF" id="PIRSF010376">
    <property type="entry name" value="IspE"/>
    <property type="match status" value="1"/>
</dbReference>
<evidence type="ECO:0000256" key="6">
    <source>
        <dbReference type="ARBA" id="ARBA00022777"/>
    </source>
</evidence>
<evidence type="ECO:0000256" key="3">
    <source>
        <dbReference type="ARBA" id="ARBA00017473"/>
    </source>
</evidence>
<feature type="domain" description="GHMP kinase C-terminal" evidence="12">
    <location>
        <begin position="205"/>
        <end position="266"/>
    </location>
</feature>
<accession>A0ABP9QZR8</accession>
<evidence type="ECO:0000256" key="10">
    <source>
        <dbReference type="HAMAP-Rule" id="MF_00061"/>
    </source>
</evidence>
<gene>
    <name evidence="10 13" type="primary">ispE</name>
    <name evidence="13" type="ORF">GCM10025770_31300</name>
</gene>
<evidence type="ECO:0000259" key="12">
    <source>
        <dbReference type="Pfam" id="PF08544"/>
    </source>
</evidence>
<dbReference type="InterPro" id="IPR014721">
    <property type="entry name" value="Ribsml_uS5_D2-typ_fold_subgr"/>
</dbReference>
<proteinExistence type="inferred from homology"/>
<feature type="active site" evidence="10">
    <location>
        <position position="138"/>
    </location>
</feature>
<protein>
    <recommendedName>
        <fullName evidence="3 10">4-diphosphocytidyl-2-C-methyl-D-erythritol kinase</fullName>
        <shortName evidence="10">CMK</shortName>
        <ecNumber evidence="2 10">2.7.1.148</ecNumber>
    </recommendedName>
    <alternativeName>
        <fullName evidence="9 10">4-(cytidine-5'-diphospho)-2-C-methyl-D-erythritol kinase</fullName>
    </alternativeName>
</protein>
<dbReference type="RefSeq" id="WP_345534041.1">
    <property type="nucleotide sequence ID" value="NZ_BAABLD010000015.1"/>
</dbReference>
<dbReference type="EMBL" id="BAABLD010000015">
    <property type="protein sequence ID" value="GAA5169611.1"/>
    <property type="molecule type" value="Genomic_DNA"/>
</dbReference>
<dbReference type="EC" id="2.7.1.148" evidence="2 10"/>
<evidence type="ECO:0000256" key="5">
    <source>
        <dbReference type="ARBA" id="ARBA00022741"/>
    </source>
</evidence>
<evidence type="ECO:0000256" key="8">
    <source>
        <dbReference type="ARBA" id="ARBA00023229"/>
    </source>
</evidence>
<dbReference type="NCBIfam" id="NF011202">
    <property type="entry name" value="PRK14608.1"/>
    <property type="match status" value="1"/>
</dbReference>
<comment type="catalytic activity">
    <reaction evidence="10">
        <text>4-CDP-2-C-methyl-D-erythritol + ATP = 4-CDP-2-C-methyl-D-erythritol 2-phosphate + ADP + H(+)</text>
        <dbReference type="Rhea" id="RHEA:18437"/>
        <dbReference type="ChEBI" id="CHEBI:15378"/>
        <dbReference type="ChEBI" id="CHEBI:30616"/>
        <dbReference type="ChEBI" id="CHEBI:57823"/>
        <dbReference type="ChEBI" id="CHEBI:57919"/>
        <dbReference type="ChEBI" id="CHEBI:456216"/>
        <dbReference type="EC" id="2.7.1.148"/>
    </reaction>
</comment>
<dbReference type="InterPro" id="IPR004424">
    <property type="entry name" value="IspE"/>
</dbReference>
<keyword evidence="8 10" id="KW-0414">Isoprene biosynthesis</keyword>
<comment type="pathway">
    <text evidence="10">Isoprenoid biosynthesis; isopentenyl diphosphate biosynthesis via DXP pathway; isopentenyl diphosphate from 1-deoxy-D-xylulose 5-phosphate: step 3/6.</text>
</comment>
<reference evidence="14" key="1">
    <citation type="journal article" date="2019" name="Int. J. Syst. Evol. Microbiol.">
        <title>The Global Catalogue of Microorganisms (GCM) 10K type strain sequencing project: providing services to taxonomists for standard genome sequencing and annotation.</title>
        <authorList>
            <consortium name="The Broad Institute Genomics Platform"/>
            <consortium name="The Broad Institute Genome Sequencing Center for Infectious Disease"/>
            <person name="Wu L."/>
            <person name="Ma J."/>
        </authorList>
    </citation>
    <scope>NUCLEOTIDE SEQUENCE [LARGE SCALE GENOMIC DNA]</scope>
    <source>
        <strain evidence="14">JCM 18715</strain>
    </source>
</reference>
<dbReference type="InterPro" id="IPR020568">
    <property type="entry name" value="Ribosomal_Su5_D2-typ_SF"/>
</dbReference>
<dbReference type="Proteomes" id="UP001500547">
    <property type="component" value="Unassembled WGS sequence"/>
</dbReference>
<dbReference type="Gene3D" id="3.30.230.10">
    <property type="match status" value="1"/>
</dbReference>
<evidence type="ECO:0000313" key="14">
    <source>
        <dbReference type="Proteomes" id="UP001500547"/>
    </source>
</evidence>
<dbReference type="GO" id="GO:0016301">
    <property type="term" value="F:kinase activity"/>
    <property type="evidence" value="ECO:0007669"/>
    <property type="project" value="UniProtKB-KW"/>
</dbReference>
<keyword evidence="5 10" id="KW-0547">Nucleotide-binding</keyword>
<feature type="active site" evidence="10">
    <location>
        <position position="13"/>
    </location>
</feature>
<dbReference type="InterPro" id="IPR013750">
    <property type="entry name" value="GHMP_kinase_C_dom"/>
</dbReference>
<dbReference type="InterPro" id="IPR036554">
    <property type="entry name" value="GHMP_kinase_C_sf"/>
</dbReference>
<dbReference type="InterPro" id="IPR006204">
    <property type="entry name" value="GHMP_kinase_N_dom"/>
</dbReference>
<evidence type="ECO:0000256" key="4">
    <source>
        <dbReference type="ARBA" id="ARBA00022679"/>
    </source>
</evidence>
<dbReference type="SUPFAM" id="SSF54211">
    <property type="entry name" value="Ribosomal protein S5 domain 2-like"/>
    <property type="match status" value="1"/>
</dbReference>
<dbReference type="Pfam" id="PF00288">
    <property type="entry name" value="GHMP_kinases_N"/>
    <property type="match status" value="1"/>
</dbReference>
<comment type="function">
    <text evidence="10">Catalyzes the phosphorylation of the position 2 hydroxy group of 4-diphosphocytidyl-2C-methyl-D-erythritol.</text>
</comment>
<dbReference type="HAMAP" id="MF_00061">
    <property type="entry name" value="IspE"/>
    <property type="match status" value="1"/>
</dbReference>
<name>A0ABP9QZR8_9RHOO</name>
<dbReference type="Pfam" id="PF08544">
    <property type="entry name" value="GHMP_kinases_C"/>
    <property type="match status" value="1"/>
</dbReference>
<dbReference type="PANTHER" id="PTHR43527">
    <property type="entry name" value="4-DIPHOSPHOCYTIDYL-2-C-METHYL-D-ERYTHRITOL KINASE, CHLOROPLASTIC"/>
    <property type="match status" value="1"/>
</dbReference>
<dbReference type="NCBIfam" id="TIGR00154">
    <property type="entry name" value="ispE"/>
    <property type="match status" value="1"/>
</dbReference>
<evidence type="ECO:0000256" key="1">
    <source>
        <dbReference type="ARBA" id="ARBA00009684"/>
    </source>
</evidence>
<dbReference type="SUPFAM" id="SSF55060">
    <property type="entry name" value="GHMP Kinase, C-terminal domain"/>
    <property type="match status" value="1"/>
</dbReference>
<organism evidence="13 14">
    <name type="scientific">Viridibacterium curvum</name>
    <dbReference type="NCBI Taxonomy" id="1101404"/>
    <lineage>
        <taxon>Bacteria</taxon>
        <taxon>Pseudomonadati</taxon>
        <taxon>Pseudomonadota</taxon>
        <taxon>Betaproteobacteria</taxon>
        <taxon>Rhodocyclales</taxon>
        <taxon>Rhodocyclaceae</taxon>
        <taxon>Viridibacterium</taxon>
    </lineage>
</organism>
<keyword evidence="6 10" id="KW-0418">Kinase</keyword>
<sequence length="292" mass="31846">MDSGFVSCLAPAKINLFLHITGRRADGYHTLQTAFRMLDHGDQLHFRARHDGEIRRLTDVSGVPAEQDLIVRAARLLQLRTECRLGVDIGIDKRLPMGGGLGGGSSDAATTLLALNHLWQLGVPRAQLQEWALELGADVPFFVFGRTALAEGVGEDLQPLDLPPSAYIVVEPPVSVPTVEIFRDKHLTRDSKATIITGFPAAEVLRRIEQEARNDMQPVACRLYPAVQRAVDVLAAHGAARMSGSGACVFLPVEGAGRARQLAEELTVTLGEDWRVWSAHSLDVHPLYNWAG</sequence>
<keyword evidence="4 10" id="KW-0808">Transferase</keyword>
<evidence type="ECO:0000313" key="13">
    <source>
        <dbReference type="EMBL" id="GAA5169611.1"/>
    </source>
</evidence>
<evidence type="ECO:0000256" key="7">
    <source>
        <dbReference type="ARBA" id="ARBA00022840"/>
    </source>
</evidence>
<feature type="binding site" evidence="10">
    <location>
        <begin position="96"/>
        <end position="106"/>
    </location>
    <ligand>
        <name>ATP</name>
        <dbReference type="ChEBI" id="CHEBI:30616"/>
    </ligand>
</feature>